<dbReference type="PANTHER" id="PTHR45866:SF2">
    <property type="entry name" value="DNA TOPOISOMERASE (ATP-HYDROLYZING)"/>
    <property type="match status" value="1"/>
</dbReference>
<accession>A0ABT5AYS7</accession>
<dbReference type="Pfam" id="PF02518">
    <property type="entry name" value="HATPase_c"/>
    <property type="match status" value="1"/>
</dbReference>
<evidence type="ECO:0000256" key="2">
    <source>
        <dbReference type="ARBA" id="ARBA00012895"/>
    </source>
</evidence>
<name>A0ABT5AYS7_9BACT</name>
<dbReference type="SUPFAM" id="SSF55874">
    <property type="entry name" value="ATPase domain of HSP90 chaperone/DNA topoisomerase II/histidine kinase"/>
    <property type="match status" value="1"/>
</dbReference>
<comment type="catalytic activity">
    <reaction evidence="1">
        <text>ATP-dependent breakage, passage and rejoining of double-stranded DNA.</text>
        <dbReference type="EC" id="5.6.2.2"/>
    </reaction>
</comment>
<dbReference type="InterPro" id="IPR036890">
    <property type="entry name" value="HATPase_C_sf"/>
</dbReference>
<dbReference type="SMART" id="SM00387">
    <property type="entry name" value="HATPase_c"/>
    <property type="match status" value="1"/>
</dbReference>
<evidence type="ECO:0000313" key="6">
    <source>
        <dbReference type="Proteomes" id="UP001217838"/>
    </source>
</evidence>
<protein>
    <recommendedName>
        <fullName evidence="2">DNA topoisomerase (ATP-hydrolyzing)</fullName>
        <ecNumber evidence="2">5.6.2.2</ecNumber>
    </recommendedName>
</protein>
<organism evidence="5 6">
    <name type="scientific">Nannocystis radixulma</name>
    <dbReference type="NCBI Taxonomy" id="2995305"/>
    <lineage>
        <taxon>Bacteria</taxon>
        <taxon>Pseudomonadati</taxon>
        <taxon>Myxococcota</taxon>
        <taxon>Polyangia</taxon>
        <taxon>Nannocystales</taxon>
        <taxon>Nannocystaceae</taxon>
        <taxon>Nannocystis</taxon>
    </lineage>
</organism>
<dbReference type="InterPro" id="IPR020568">
    <property type="entry name" value="Ribosomal_Su5_D2-typ_SF"/>
</dbReference>
<evidence type="ECO:0000313" key="5">
    <source>
        <dbReference type="EMBL" id="MDC0666434.1"/>
    </source>
</evidence>
<keyword evidence="5" id="KW-0067">ATP-binding</keyword>
<keyword evidence="3" id="KW-0413">Isomerase</keyword>
<dbReference type="RefSeq" id="WP_271993979.1">
    <property type="nucleotide sequence ID" value="NZ_JAQNDN010000001.1"/>
</dbReference>
<evidence type="ECO:0000256" key="3">
    <source>
        <dbReference type="ARBA" id="ARBA00023235"/>
    </source>
</evidence>
<dbReference type="EMBL" id="JAQNDN010000001">
    <property type="protein sequence ID" value="MDC0666434.1"/>
    <property type="molecule type" value="Genomic_DNA"/>
</dbReference>
<dbReference type="Proteomes" id="UP001217838">
    <property type="component" value="Unassembled WGS sequence"/>
</dbReference>
<dbReference type="InterPro" id="IPR014721">
    <property type="entry name" value="Ribsml_uS5_D2-typ_fold_subgr"/>
</dbReference>
<dbReference type="SUPFAM" id="SSF54211">
    <property type="entry name" value="Ribosomal protein S5 domain 2-like"/>
    <property type="match status" value="1"/>
</dbReference>
<keyword evidence="6" id="KW-1185">Reference proteome</keyword>
<proteinExistence type="predicted"/>
<dbReference type="Gene3D" id="3.30.565.10">
    <property type="entry name" value="Histidine kinase-like ATPase, C-terminal domain"/>
    <property type="match status" value="1"/>
</dbReference>
<dbReference type="PANTHER" id="PTHR45866">
    <property type="entry name" value="DNA GYRASE/TOPOISOMERASE SUBUNIT B"/>
    <property type="match status" value="1"/>
</dbReference>
<dbReference type="Gene3D" id="3.30.230.10">
    <property type="match status" value="1"/>
</dbReference>
<sequence>MASEYTADMIQVLTVREAVRKRPGMYIGPTDDDMAPLRLLLEVVANAIEQIQLGRCTRVDVRVEADDFVTVVDDGPGIPAGSLVELLEHPPKPPTVGGHVHRGLDGNGVAVANALSDPFEVDTVHAGEQATITYAGGLQRVPLRVCAASRPSGTRIRFRPDPQLFQRTRLPRVELTQRFEDLAFLLPAMALSWSFTGERATGLGERVRVEVRGPLGDVAHHQGEYATDDGPAVVEVALAWRTEPYGQPAQILGFANLLRSEVGPHVTGLLAGVRNFLKIRPGRDLEGLVAAVAVLQPEARYRQTMTRLANTGMFFAVKEATSTALQRWAERFPEAADTLRRRVKAR</sequence>
<gene>
    <name evidence="5" type="ORF">POL58_01735</name>
</gene>
<dbReference type="EC" id="5.6.2.2" evidence="2"/>
<dbReference type="InterPro" id="IPR003594">
    <property type="entry name" value="HATPase_dom"/>
</dbReference>
<comment type="caution">
    <text evidence="5">The sequence shown here is derived from an EMBL/GenBank/DDBJ whole genome shotgun (WGS) entry which is preliminary data.</text>
</comment>
<dbReference type="GO" id="GO:0005524">
    <property type="term" value="F:ATP binding"/>
    <property type="evidence" value="ECO:0007669"/>
    <property type="project" value="UniProtKB-KW"/>
</dbReference>
<feature type="domain" description="Histidine kinase/HSP90-like ATPase" evidence="4">
    <location>
        <begin position="31"/>
        <end position="164"/>
    </location>
</feature>
<evidence type="ECO:0000259" key="4">
    <source>
        <dbReference type="SMART" id="SM00387"/>
    </source>
</evidence>
<keyword evidence="5" id="KW-0547">Nucleotide-binding</keyword>
<evidence type="ECO:0000256" key="1">
    <source>
        <dbReference type="ARBA" id="ARBA00000185"/>
    </source>
</evidence>
<reference evidence="5 6" key="1">
    <citation type="submission" date="2022-11" db="EMBL/GenBank/DDBJ databases">
        <title>Minimal conservation of predation-associated metabolite biosynthetic gene clusters underscores biosynthetic potential of Myxococcota including descriptions for ten novel species: Archangium lansinium sp. nov., Myxococcus landrumus sp. nov., Nannocystis bai.</title>
        <authorList>
            <person name="Ahearne A."/>
            <person name="Stevens C."/>
            <person name="Dowd S."/>
        </authorList>
    </citation>
    <scope>NUCLEOTIDE SEQUENCE [LARGE SCALE GENOMIC DNA]</scope>
    <source>
        <strain evidence="5 6">NCELM</strain>
    </source>
</reference>